<protein>
    <recommendedName>
        <fullName evidence="2">histone acetyltransferase</fullName>
        <ecNumber evidence="2">2.3.1.48</ecNumber>
    </recommendedName>
</protein>
<dbReference type="GO" id="GO:0005634">
    <property type="term" value="C:nucleus"/>
    <property type="evidence" value="ECO:0007669"/>
    <property type="project" value="UniProtKB-SubCell"/>
</dbReference>
<dbReference type="GO" id="GO:0006355">
    <property type="term" value="P:regulation of DNA-templated transcription"/>
    <property type="evidence" value="ECO:0007669"/>
    <property type="project" value="InterPro"/>
</dbReference>
<dbReference type="EC" id="2.3.1.48" evidence="2"/>
<feature type="non-terminal residue" evidence="11">
    <location>
        <position position="519"/>
    </location>
</feature>
<proteinExistence type="predicted"/>
<keyword evidence="8" id="KW-0539">Nucleus</keyword>
<evidence type="ECO:0000256" key="7">
    <source>
        <dbReference type="ARBA" id="ARBA00023163"/>
    </source>
</evidence>
<comment type="catalytic activity">
    <reaction evidence="9">
        <text>L-lysyl-[histone] + acetyl-CoA = N(6)-acetyl-L-lysyl-[histone] + CoA + H(+)</text>
        <dbReference type="Rhea" id="RHEA:21992"/>
        <dbReference type="Rhea" id="RHEA-COMP:9845"/>
        <dbReference type="Rhea" id="RHEA-COMP:11338"/>
        <dbReference type="ChEBI" id="CHEBI:15378"/>
        <dbReference type="ChEBI" id="CHEBI:29969"/>
        <dbReference type="ChEBI" id="CHEBI:57287"/>
        <dbReference type="ChEBI" id="CHEBI:57288"/>
        <dbReference type="ChEBI" id="CHEBI:61930"/>
        <dbReference type="EC" id="2.3.1.48"/>
    </reaction>
    <physiologicalReaction direction="left-to-right" evidence="9">
        <dbReference type="Rhea" id="RHEA:21993"/>
    </physiologicalReaction>
</comment>
<evidence type="ECO:0000256" key="4">
    <source>
        <dbReference type="ARBA" id="ARBA00022763"/>
    </source>
</evidence>
<name>A0A9W8MLK6_9AGAR</name>
<keyword evidence="3" id="KW-0808">Transferase</keyword>
<keyword evidence="5" id="KW-0007">Acetylation</keyword>
<dbReference type="OrthoDB" id="3361892at2759"/>
<dbReference type="Proteomes" id="UP001140091">
    <property type="component" value="Unassembled WGS sequence"/>
</dbReference>
<evidence type="ECO:0000256" key="1">
    <source>
        <dbReference type="ARBA" id="ARBA00004123"/>
    </source>
</evidence>
<comment type="caution">
    <text evidence="11">The sequence shown here is derived from an EMBL/GenBank/DDBJ whole genome shotgun (WGS) entry which is preliminary data.</text>
</comment>
<dbReference type="PANTHER" id="PTHR31571:SF2">
    <property type="entry name" value="HISTONE ACETYLTRANSFERASE RTT109"/>
    <property type="match status" value="1"/>
</dbReference>
<dbReference type="PROSITE" id="PS51728">
    <property type="entry name" value="RTT109_HAT"/>
    <property type="match status" value="1"/>
</dbReference>
<evidence type="ECO:0000256" key="2">
    <source>
        <dbReference type="ARBA" id="ARBA00013184"/>
    </source>
</evidence>
<dbReference type="Pfam" id="PF08214">
    <property type="entry name" value="HAT_KAT11"/>
    <property type="match status" value="1"/>
</dbReference>
<gene>
    <name evidence="11" type="ORF">H1R20_g1920</name>
</gene>
<dbReference type="InterPro" id="IPR016849">
    <property type="entry name" value="Rtt109"/>
</dbReference>
<evidence type="ECO:0000313" key="11">
    <source>
        <dbReference type="EMBL" id="KAJ2935166.1"/>
    </source>
</evidence>
<feature type="compositionally biased region" description="Basic and acidic residues" evidence="10">
    <location>
        <begin position="282"/>
        <end position="311"/>
    </location>
</feature>
<accession>A0A9W8MLK6</accession>
<evidence type="ECO:0000313" key="12">
    <source>
        <dbReference type="Proteomes" id="UP001140091"/>
    </source>
</evidence>
<organism evidence="11 12">
    <name type="scientific">Candolleomyces eurysporus</name>
    <dbReference type="NCBI Taxonomy" id="2828524"/>
    <lineage>
        <taxon>Eukaryota</taxon>
        <taxon>Fungi</taxon>
        <taxon>Dikarya</taxon>
        <taxon>Basidiomycota</taxon>
        <taxon>Agaricomycotina</taxon>
        <taxon>Agaricomycetes</taxon>
        <taxon>Agaricomycetidae</taxon>
        <taxon>Agaricales</taxon>
        <taxon>Agaricineae</taxon>
        <taxon>Psathyrellaceae</taxon>
        <taxon>Candolleomyces</taxon>
    </lineage>
</organism>
<dbReference type="PANTHER" id="PTHR31571">
    <property type="entry name" value="ALTERED INHERITANCE OF MITOCHONDRIA PROTEIN 6"/>
    <property type="match status" value="1"/>
</dbReference>
<evidence type="ECO:0000256" key="6">
    <source>
        <dbReference type="ARBA" id="ARBA00023015"/>
    </source>
</evidence>
<feature type="region of interest" description="Disordered" evidence="10">
    <location>
        <begin position="417"/>
        <end position="465"/>
    </location>
</feature>
<dbReference type="InterPro" id="IPR013178">
    <property type="entry name" value="Histone_AcTrfase_Rtt109/CBP"/>
</dbReference>
<sequence>MSASINLRDGLLAALSKLPGVREFHIHVLVSAPRKSSSLYPYAKPRPKAYLHDVVVLCSEQENPDAPRVLVTAIEANVFHIPATSSAVLYVSKVDSTGQSKGKAPTATLVRALLAYYADPATRPVDAEYLWVQLFARAQGQYLFPNSAEFSGKQPLTDAKLCSWWKRVLTQTIADVEARAADKAKAKAFYILPGYDQAEAEDLIRVASATTAPLKTGITWLYTHPYSQEGIPLPCPRDADGENLGTYIPWFDDDPKSRFIDEIALITTTTEGIKSPSKKRARTESHSDVSSSKRPESDKSTRSEKEDKPMGELKKVSVDEFWERMSFRQECVAGAVTGFFSVIFSPASTGNPKGGAARSSVSPLAPQPGQVAPQIIKRVMTSLLTGVEFSTREKAIRSTETVESAIKGLCEGMASAPVSTQPGVVKNHSGHKTPERERTPPPALLAPPSTPPRRTGRAAVAEVSPNPFPDPVTSLDTYLSYIYGSAAVSMPVADEGSKPAVAVAPVTVLTARRKKKRGD</sequence>
<keyword evidence="6" id="KW-0805">Transcription regulation</keyword>
<feature type="region of interest" description="Disordered" evidence="10">
    <location>
        <begin position="271"/>
        <end position="311"/>
    </location>
</feature>
<evidence type="ECO:0000256" key="5">
    <source>
        <dbReference type="ARBA" id="ARBA00022990"/>
    </source>
</evidence>
<dbReference type="InterPro" id="IPR051236">
    <property type="entry name" value="HAT_RTT109-like"/>
</dbReference>
<dbReference type="SMART" id="SM01250">
    <property type="entry name" value="KAT11"/>
    <property type="match status" value="1"/>
</dbReference>
<keyword evidence="7" id="KW-0804">Transcription</keyword>
<evidence type="ECO:0000256" key="10">
    <source>
        <dbReference type="SAM" id="MobiDB-lite"/>
    </source>
</evidence>
<dbReference type="EMBL" id="JANBPK010000704">
    <property type="protein sequence ID" value="KAJ2935166.1"/>
    <property type="molecule type" value="Genomic_DNA"/>
</dbReference>
<reference evidence="11" key="1">
    <citation type="submission" date="2022-06" db="EMBL/GenBank/DDBJ databases">
        <title>Genome Sequence of Candolleomyces eurysporus.</title>
        <authorList>
            <person name="Buettner E."/>
        </authorList>
    </citation>
    <scope>NUCLEOTIDE SEQUENCE</scope>
    <source>
        <strain evidence="11">VTCC 930004</strain>
    </source>
</reference>
<keyword evidence="4" id="KW-0227">DNA damage</keyword>
<dbReference type="GO" id="GO:0032931">
    <property type="term" value="F:histone H3K56 acetyltransferase activity"/>
    <property type="evidence" value="ECO:0007669"/>
    <property type="project" value="TreeGrafter"/>
</dbReference>
<dbReference type="GO" id="GO:0006974">
    <property type="term" value="P:DNA damage response"/>
    <property type="evidence" value="ECO:0007669"/>
    <property type="project" value="UniProtKB-KW"/>
</dbReference>
<evidence type="ECO:0000256" key="9">
    <source>
        <dbReference type="ARBA" id="ARBA00048940"/>
    </source>
</evidence>
<keyword evidence="12" id="KW-1185">Reference proteome</keyword>
<feature type="compositionally biased region" description="Pro residues" evidence="10">
    <location>
        <begin position="440"/>
        <end position="451"/>
    </location>
</feature>
<evidence type="ECO:0000256" key="8">
    <source>
        <dbReference type="ARBA" id="ARBA00023242"/>
    </source>
</evidence>
<evidence type="ECO:0000256" key="3">
    <source>
        <dbReference type="ARBA" id="ARBA00022679"/>
    </source>
</evidence>
<comment type="subcellular location">
    <subcellularLocation>
        <location evidence="1">Nucleus</location>
    </subcellularLocation>
</comment>
<dbReference type="AlphaFoldDB" id="A0A9W8MLK6"/>